<protein>
    <recommendedName>
        <fullName evidence="3">NADH dehydrogenase [ubiquinone] flavoprotein 3, mitochondrial</fullName>
    </recommendedName>
</protein>
<dbReference type="Pfam" id="PF15880">
    <property type="entry name" value="NDUFV3"/>
    <property type="match status" value="1"/>
</dbReference>
<evidence type="ECO:0000313" key="1">
    <source>
        <dbReference type="Ensembl" id="ENSECRP00000005152.1"/>
    </source>
</evidence>
<dbReference type="GO" id="GO:0005739">
    <property type="term" value="C:mitochondrion"/>
    <property type="evidence" value="ECO:0007669"/>
    <property type="project" value="InterPro"/>
</dbReference>
<dbReference type="InterPro" id="IPR026193">
    <property type="entry name" value="NDUFV3"/>
</dbReference>
<accession>A0A8C4RND8</accession>
<sequence>MALTGFLTILRALANKRCHFAWLFSTFIMANTVQHPKSKEMDFDISTYKNLQHHDYSTYTFVDFDLELAKFRLPQPLSGRK</sequence>
<reference evidence="1" key="2">
    <citation type="submission" date="2025-08" db="UniProtKB">
        <authorList>
            <consortium name="Ensembl"/>
        </authorList>
    </citation>
    <scope>IDENTIFICATION</scope>
</reference>
<name>A0A8C4RND8_ERPCA</name>
<proteinExistence type="predicted"/>
<dbReference type="PANTHER" id="PTHR17117">
    <property type="entry name" value="NADH-UBIQUINONE OXIDOREDUCTASE"/>
    <property type="match status" value="1"/>
</dbReference>
<dbReference type="GeneTree" id="ENSGT00940000175678"/>
<reference evidence="1" key="1">
    <citation type="submission" date="2021-06" db="EMBL/GenBank/DDBJ databases">
        <authorList>
            <consortium name="Wellcome Sanger Institute Data Sharing"/>
        </authorList>
    </citation>
    <scope>NUCLEOTIDE SEQUENCE [LARGE SCALE GENOMIC DNA]</scope>
</reference>
<reference evidence="1" key="3">
    <citation type="submission" date="2025-09" db="UniProtKB">
        <authorList>
            <consortium name="Ensembl"/>
        </authorList>
    </citation>
    <scope>IDENTIFICATION</scope>
</reference>
<dbReference type="GO" id="GO:0042775">
    <property type="term" value="P:mitochondrial ATP synthesis coupled electron transport"/>
    <property type="evidence" value="ECO:0007669"/>
    <property type="project" value="TreeGrafter"/>
</dbReference>
<dbReference type="Proteomes" id="UP000694620">
    <property type="component" value="Chromosome 4"/>
</dbReference>
<dbReference type="AlphaFoldDB" id="A0A8C4RND8"/>
<dbReference type="PANTHER" id="PTHR17117:SF3">
    <property type="entry name" value="NADH DEHYDROGENASE [UBIQUINONE] FLAVOPROTEIN 3, MITOCHONDRIAL"/>
    <property type="match status" value="1"/>
</dbReference>
<dbReference type="GO" id="GO:0045271">
    <property type="term" value="C:respiratory chain complex I"/>
    <property type="evidence" value="ECO:0007669"/>
    <property type="project" value="InterPro"/>
</dbReference>
<evidence type="ECO:0000313" key="2">
    <source>
        <dbReference type="Proteomes" id="UP000694620"/>
    </source>
</evidence>
<evidence type="ECO:0008006" key="3">
    <source>
        <dbReference type="Google" id="ProtNLM"/>
    </source>
</evidence>
<dbReference type="Ensembl" id="ENSECRT00000005236.1">
    <property type="protein sequence ID" value="ENSECRP00000005152.1"/>
    <property type="gene ID" value="ENSECRG00000003470.1"/>
</dbReference>
<organism evidence="1 2">
    <name type="scientific">Erpetoichthys calabaricus</name>
    <name type="common">Rope fish</name>
    <name type="synonym">Calamoichthys calabaricus</name>
    <dbReference type="NCBI Taxonomy" id="27687"/>
    <lineage>
        <taxon>Eukaryota</taxon>
        <taxon>Metazoa</taxon>
        <taxon>Chordata</taxon>
        <taxon>Craniata</taxon>
        <taxon>Vertebrata</taxon>
        <taxon>Euteleostomi</taxon>
        <taxon>Actinopterygii</taxon>
        <taxon>Polypteriformes</taxon>
        <taxon>Polypteridae</taxon>
        <taxon>Erpetoichthys</taxon>
    </lineage>
</organism>
<keyword evidence="2" id="KW-1185">Reference proteome</keyword>